<reference evidence="7 8" key="1">
    <citation type="submission" date="2012-10" db="EMBL/GenBank/DDBJ databases">
        <title>Genome sequencing of Tanticharoenia sakaeratensis NBRC 103193.</title>
        <authorList>
            <person name="Azuma Y."/>
            <person name="Hadano H."/>
            <person name="Hirakawa H."/>
            <person name="Matsushita K."/>
        </authorList>
    </citation>
    <scope>NUCLEOTIDE SEQUENCE [LARGE SCALE GENOMIC DNA]</scope>
    <source>
        <strain evidence="7 8">NBRC 103193</strain>
    </source>
</reference>
<feature type="transmembrane region" description="Helical" evidence="6">
    <location>
        <begin position="21"/>
        <end position="41"/>
    </location>
</feature>
<dbReference type="InterPro" id="IPR002549">
    <property type="entry name" value="AI-2E-like"/>
</dbReference>
<protein>
    <submittedName>
        <fullName evidence="7">Transporter</fullName>
    </submittedName>
</protein>
<evidence type="ECO:0000256" key="4">
    <source>
        <dbReference type="ARBA" id="ARBA00022989"/>
    </source>
</evidence>
<dbReference type="Pfam" id="PF01594">
    <property type="entry name" value="AI-2E_transport"/>
    <property type="match status" value="1"/>
</dbReference>
<organism evidence="7 8">
    <name type="scientific">Tanticharoenia sakaeratensis NBRC 103193</name>
    <dbReference type="NCBI Taxonomy" id="1231623"/>
    <lineage>
        <taxon>Bacteria</taxon>
        <taxon>Pseudomonadati</taxon>
        <taxon>Pseudomonadota</taxon>
        <taxon>Alphaproteobacteria</taxon>
        <taxon>Acetobacterales</taxon>
        <taxon>Acetobacteraceae</taxon>
        <taxon>Tanticharoenia</taxon>
    </lineage>
</organism>
<sequence length="368" mass="39314">MTDLTPAPDHESRPHHFGPGFQLRAQLVMALAFIALTIFTLGRFREAVVWGAILATVCWPIQSWIKARLPRRHADTVAPLGIVFAILLIFLIPIGAIGVEVANEAEAAHAWVDNAQANGTPEPAWVGKLPYGSAQVSHWWQQNLADPQGEHNMLHKVGADRTLGMARRIGHEMANGTVLFVFSLLILFFLLRSGRHLTDHCLIASHRLFGARGESVMRQIVGSVRGSMAGLVLVGLGEGVLITISYVIAGAPQPLLLGILTAIASMIPMLGSVAVAIAVLLLLAKGTVGAAIAVGVFGMVVLFLADHFVRPVLIGGSTKLPFVWVLLGILGGLETWGLIGLFVGPALMAVTHLLWRIMSRPGMLGARG</sequence>
<evidence type="ECO:0000313" key="8">
    <source>
        <dbReference type="Proteomes" id="UP000032679"/>
    </source>
</evidence>
<dbReference type="STRING" id="1231623.Tasa_003_065"/>
<evidence type="ECO:0000256" key="3">
    <source>
        <dbReference type="ARBA" id="ARBA00022692"/>
    </source>
</evidence>
<comment type="caution">
    <text evidence="7">The sequence shown here is derived from an EMBL/GenBank/DDBJ whole genome shotgun (WGS) entry which is preliminary data.</text>
</comment>
<dbReference type="AlphaFoldDB" id="A0A0D6MGY9"/>
<gene>
    <name evidence="7" type="ORF">Tasa_003_065</name>
</gene>
<dbReference type="PANTHER" id="PTHR21716">
    <property type="entry name" value="TRANSMEMBRANE PROTEIN"/>
    <property type="match status" value="1"/>
</dbReference>
<dbReference type="EMBL" id="BALE01000003">
    <property type="protein sequence ID" value="GAN52887.1"/>
    <property type="molecule type" value="Genomic_DNA"/>
</dbReference>
<feature type="transmembrane region" description="Helical" evidence="6">
    <location>
        <begin position="322"/>
        <end position="355"/>
    </location>
</feature>
<feature type="transmembrane region" description="Helical" evidence="6">
    <location>
        <begin position="77"/>
        <end position="99"/>
    </location>
</feature>
<dbReference type="Proteomes" id="UP000032679">
    <property type="component" value="Unassembled WGS sequence"/>
</dbReference>
<accession>A0A0D6MGY9</accession>
<dbReference type="RefSeq" id="WP_241767570.1">
    <property type="nucleotide sequence ID" value="NZ_BALE01000003.1"/>
</dbReference>
<feature type="transmembrane region" description="Helical" evidence="6">
    <location>
        <begin position="290"/>
        <end position="310"/>
    </location>
</feature>
<keyword evidence="8" id="KW-1185">Reference proteome</keyword>
<feature type="transmembrane region" description="Helical" evidence="6">
    <location>
        <begin position="255"/>
        <end position="283"/>
    </location>
</feature>
<keyword evidence="3 6" id="KW-0812">Transmembrane</keyword>
<proteinExistence type="inferred from homology"/>
<feature type="transmembrane region" description="Helical" evidence="6">
    <location>
        <begin position="173"/>
        <end position="191"/>
    </location>
</feature>
<feature type="transmembrane region" description="Helical" evidence="6">
    <location>
        <begin position="47"/>
        <end position="65"/>
    </location>
</feature>
<evidence type="ECO:0000256" key="2">
    <source>
        <dbReference type="ARBA" id="ARBA00009773"/>
    </source>
</evidence>
<comment type="subcellular location">
    <subcellularLocation>
        <location evidence="1">Membrane</location>
        <topology evidence="1">Multi-pass membrane protein</topology>
    </subcellularLocation>
</comment>
<evidence type="ECO:0000256" key="6">
    <source>
        <dbReference type="SAM" id="Phobius"/>
    </source>
</evidence>
<dbReference type="GO" id="GO:0016020">
    <property type="term" value="C:membrane"/>
    <property type="evidence" value="ECO:0007669"/>
    <property type="project" value="UniProtKB-SubCell"/>
</dbReference>
<evidence type="ECO:0000313" key="7">
    <source>
        <dbReference type="EMBL" id="GAN52887.1"/>
    </source>
</evidence>
<name>A0A0D6MGY9_9PROT</name>
<dbReference type="PANTHER" id="PTHR21716:SF61">
    <property type="entry name" value="BLR8064 PROTEIN"/>
    <property type="match status" value="1"/>
</dbReference>
<keyword evidence="4 6" id="KW-1133">Transmembrane helix</keyword>
<evidence type="ECO:0000256" key="5">
    <source>
        <dbReference type="ARBA" id="ARBA00023136"/>
    </source>
</evidence>
<feature type="transmembrane region" description="Helical" evidence="6">
    <location>
        <begin position="228"/>
        <end position="249"/>
    </location>
</feature>
<evidence type="ECO:0000256" key="1">
    <source>
        <dbReference type="ARBA" id="ARBA00004141"/>
    </source>
</evidence>
<keyword evidence="5 6" id="KW-0472">Membrane</keyword>
<comment type="similarity">
    <text evidence="2">Belongs to the autoinducer-2 exporter (AI-2E) (TC 2.A.86) family.</text>
</comment>